<dbReference type="Proteomes" id="UP000534186">
    <property type="component" value="Unassembled WGS sequence"/>
</dbReference>
<keyword evidence="4" id="KW-0418">Kinase</keyword>
<keyword evidence="1" id="KW-0677">Repeat</keyword>
<keyword evidence="2" id="KW-0802">TPR repeat</keyword>
<dbReference type="AlphaFoldDB" id="A0A7Y9T4L5"/>
<gene>
    <name evidence="4" type="ORF">HDF12_004005</name>
</gene>
<dbReference type="GO" id="GO:0004674">
    <property type="term" value="F:protein serine/threonine kinase activity"/>
    <property type="evidence" value="ECO:0007669"/>
    <property type="project" value="UniProtKB-EC"/>
</dbReference>
<dbReference type="InterPro" id="IPR019734">
    <property type="entry name" value="TPR_rpt"/>
</dbReference>
<reference evidence="4 5" key="1">
    <citation type="submission" date="2020-07" db="EMBL/GenBank/DDBJ databases">
        <title>Genomic Encyclopedia of Type Strains, Phase IV (KMG-V): Genome sequencing to study the core and pangenomes of soil and plant-associated prokaryotes.</title>
        <authorList>
            <person name="Whitman W."/>
        </authorList>
    </citation>
    <scope>NUCLEOTIDE SEQUENCE [LARGE SCALE GENOMIC DNA]</scope>
    <source>
        <strain evidence="4 5">M8UP30</strain>
    </source>
</reference>
<evidence type="ECO:0000313" key="5">
    <source>
        <dbReference type="Proteomes" id="UP000534186"/>
    </source>
</evidence>
<organism evidence="4 5">
    <name type="scientific">Tunturiibacter lichenicola</name>
    <dbReference type="NCBI Taxonomy" id="2051959"/>
    <lineage>
        <taxon>Bacteria</taxon>
        <taxon>Pseudomonadati</taxon>
        <taxon>Acidobacteriota</taxon>
        <taxon>Terriglobia</taxon>
        <taxon>Terriglobales</taxon>
        <taxon>Acidobacteriaceae</taxon>
        <taxon>Tunturiibacter</taxon>
    </lineage>
</organism>
<dbReference type="EC" id="2.7.11.1" evidence="4"/>
<proteinExistence type="predicted"/>
<dbReference type="InterPro" id="IPR050498">
    <property type="entry name" value="Ycf3"/>
</dbReference>
<dbReference type="Gene3D" id="1.25.40.10">
    <property type="entry name" value="Tetratricopeptide repeat domain"/>
    <property type="match status" value="2"/>
</dbReference>
<evidence type="ECO:0000256" key="2">
    <source>
        <dbReference type="ARBA" id="ARBA00022803"/>
    </source>
</evidence>
<dbReference type="PANTHER" id="PTHR44858">
    <property type="entry name" value="TETRATRICOPEPTIDE REPEAT PROTEIN 6"/>
    <property type="match status" value="1"/>
</dbReference>
<dbReference type="Gene3D" id="3.40.50.10070">
    <property type="entry name" value="TolB, N-terminal domain"/>
    <property type="match status" value="1"/>
</dbReference>
<dbReference type="SMART" id="SM00028">
    <property type="entry name" value="TPR"/>
    <property type="match status" value="2"/>
</dbReference>
<protein>
    <submittedName>
        <fullName evidence="4">Serine/threonine-protein kinase</fullName>
        <ecNumber evidence="4">2.7.11.1</ecNumber>
    </submittedName>
</protein>
<accession>A0A7Y9T4L5</accession>
<sequence>MNTGEKHVPTPPLPSEKSLANSAADPVPATAVRDQLARVVNSPGFVSSVRLCRFLAHIVNRTIDGDIDSLKEFSIAMEVFDRTSEYDPNIDAIVRVEARRLRAKLKAYYEEGQGTVDPVLIGLRPGSYVPVFRWLDAQPAKHREEIDAAPPPGRICVAVLPFVNMSPEPEQDYFCDGISEEITNSLTRVSGLNVIARTSAFHFKGANVDIREVGQRLGANLVIEGSVRKAGEQLRITAQAIQTESGHHVWSETFRRTLPDVFAIQEEIAQSVADLLRLHMPEGQGPVRPSPPDLDAYTRYLRARFLIHQQSPETLQAALEQLRRLTETYPDYALAYSGVAGANGLLAQFGMVSGRDVYPEVKANAERGYALDPESGDTCTMLGGLRAWFEHRWDEADRMFDRALKLQPSHAPAHMFRAMALLCQGDTNAAESGLRRSTELDPLSASDCARMAYLHYIKGDYSSAAKHLRQSFELDRDYPEARFYEGLLHFQQQRYDAVIQCLSPSASPLDIGLLAAAHAQGGSLSRAEECIGRLHQLAGRQYVTPLAEGFAAVGMGNFDLAFQRLDEAIDHKTNFVNLLAIEPFFQPLHPDRRFAKFLKKLNLSQ</sequence>
<name>A0A7Y9T4L5_9BACT</name>
<dbReference type="Pfam" id="PF13432">
    <property type="entry name" value="TPR_16"/>
    <property type="match status" value="2"/>
</dbReference>
<dbReference type="PANTHER" id="PTHR44858:SF1">
    <property type="entry name" value="UDP-N-ACETYLGLUCOSAMINE--PEPTIDE N-ACETYLGLUCOSAMINYLTRANSFERASE SPINDLY-RELATED"/>
    <property type="match status" value="1"/>
</dbReference>
<comment type="caution">
    <text evidence="4">The sequence shown here is derived from an EMBL/GenBank/DDBJ whole genome shotgun (WGS) entry which is preliminary data.</text>
</comment>
<feature type="region of interest" description="Disordered" evidence="3">
    <location>
        <begin position="1"/>
        <end position="25"/>
    </location>
</feature>
<evidence type="ECO:0000256" key="1">
    <source>
        <dbReference type="ARBA" id="ARBA00022737"/>
    </source>
</evidence>
<dbReference type="EMBL" id="JACCCV010000002">
    <property type="protein sequence ID" value="NYF53606.1"/>
    <property type="molecule type" value="Genomic_DNA"/>
</dbReference>
<dbReference type="SUPFAM" id="SSF48452">
    <property type="entry name" value="TPR-like"/>
    <property type="match status" value="1"/>
</dbReference>
<keyword evidence="4" id="KW-0808">Transferase</keyword>
<dbReference type="InterPro" id="IPR011990">
    <property type="entry name" value="TPR-like_helical_dom_sf"/>
</dbReference>
<evidence type="ECO:0000256" key="3">
    <source>
        <dbReference type="SAM" id="MobiDB-lite"/>
    </source>
</evidence>
<evidence type="ECO:0000313" key="4">
    <source>
        <dbReference type="EMBL" id="NYF53606.1"/>
    </source>
</evidence>